<proteinExistence type="predicted"/>
<dbReference type="Pfam" id="PF00400">
    <property type="entry name" value="WD40"/>
    <property type="match status" value="1"/>
</dbReference>
<comment type="caution">
    <text evidence="3">The sequence shown here is derived from an EMBL/GenBank/DDBJ whole genome shotgun (WGS) entry which is preliminary data.</text>
</comment>
<evidence type="ECO:0000256" key="1">
    <source>
        <dbReference type="ARBA" id="ARBA00022574"/>
    </source>
</evidence>
<dbReference type="InterPro" id="IPR015943">
    <property type="entry name" value="WD40/YVTN_repeat-like_dom_sf"/>
</dbReference>
<evidence type="ECO:0000313" key="4">
    <source>
        <dbReference type="Proteomes" id="UP000092713"/>
    </source>
</evidence>
<organism evidence="3 4">
    <name type="scientific">Janthinobacterium psychrotolerans</name>
    <dbReference type="NCBI Taxonomy" id="1747903"/>
    <lineage>
        <taxon>Bacteria</taxon>
        <taxon>Pseudomonadati</taxon>
        <taxon>Pseudomonadota</taxon>
        <taxon>Betaproteobacteria</taxon>
        <taxon>Burkholderiales</taxon>
        <taxon>Oxalobacteraceae</taxon>
        <taxon>Janthinobacterium</taxon>
    </lineage>
</organism>
<keyword evidence="2" id="KW-0677">Repeat</keyword>
<dbReference type="RefSeq" id="WP_065310579.1">
    <property type="nucleotide sequence ID" value="NZ_LOCQ01000062.1"/>
</dbReference>
<dbReference type="AlphaFoldDB" id="A0A1A7BTG1"/>
<dbReference type="Proteomes" id="UP000092713">
    <property type="component" value="Unassembled WGS sequence"/>
</dbReference>
<evidence type="ECO:0000256" key="2">
    <source>
        <dbReference type="ARBA" id="ARBA00022737"/>
    </source>
</evidence>
<dbReference type="PANTHER" id="PTHR19848">
    <property type="entry name" value="WD40 REPEAT PROTEIN"/>
    <property type="match status" value="1"/>
</dbReference>
<keyword evidence="4" id="KW-1185">Reference proteome</keyword>
<dbReference type="Gene3D" id="2.130.10.10">
    <property type="entry name" value="YVTN repeat-like/Quinoprotein amine dehydrogenase"/>
    <property type="match status" value="1"/>
</dbReference>
<evidence type="ECO:0000313" key="3">
    <source>
        <dbReference type="EMBL" id="OBV36797.1"/>
    </source>
</evidence>
<name>A0A1A7BTG1_9BURK</name>
<evidence type="ECO:0008006" key="5">
    <source>
        <dbReference type="Google" id="ProtNLM"/>
    </source>
</evidence>
<sequence>MNASSLKPLNLGCAYGVRFSPDGARLAVLGNDLTLWDVAARQKLWRGKPVPHCSAMAFSPDGSRLAVKSTTGLMAVLDAATGDVIVNFRNKKDGEGSGPAWSPCGQYIVDGSWDGRLQVRAAATGELVFAQDHPGEMLRSAYAIDAIDGAKRLLVLHGVKSVEDGQVQPPDYVTAWDWPLQAGAGRTVLLLPALQTVAASPGGQQLAALHRADGADQLSVFALADGKLLATTTVEQGGGIAKLTWLPDGRHLARIGKGKLQFYGWPGLALARELAFTYPCAVAFLPQSPLAAIGSWEKGALIELNLNQEPQ</sequence>
<reference evidence="3 4" key="1">
    <citation type="submission" date="2016-04" db="EMBL/GenBank/DDBJ databases">
        <title>Draft genome sequence of Janthinobacterium psychrotolerans sp. nov., isolated from freshwater sediments in Denmark.</title>
        <authorList>
            <person name="Gong X."/>
            <person name="Skrivergaard S."/>
            <person name="Korsgaard B.S."/>
            <person name="Schreiber L."/>
            <person name="Marshall I.P."/>
            <person name="Finster K."/>
            <person name="Schramm A."/>
        </authorList>
    </citation>
    <scope>NUCLEOTIDE SEQUENCE [LARGE SCALE GENOMIC DNA]</scope>
    <source>
        <strain evidence="3 4">S3-2</strain>
    </source>
</reference>
<gene>
    <name evidence="3" type="ORF">ASR47_1001271</name>
</gene>
<dbReference type="SUPFAM" id="SSF82171">
    <property type="entry name" value="DPP6 N-terminal domain-like"/>
    <property type="match status" value="1"/>
</dbReference>
<dbReference type="EMBL" id="LOCQ01000062">
    <property type="protein sequence ID" value="OBV36797.1"/>
    <property type="molecule type" value="Genomic_DNA"/>
</dbReference>
<dbReference type="STRING" id="1747903.ASR47_1001271"/>
<dbReference type="InterPro" id="IPR001680">
    <property type="entry name" value="WD40_rpt"/>
</dbReference>
<protein>
    <recommendedName>
        <fullName evidence="5">WD40-like Beta Propeller Repeat</fullName>
    </recommendedName>
</protein>
<keyword evidence="1" id="KW-0853">WD repeat</keyword>
<dbReference type="PANTHER" id="PTHR19848:SF8">
    <property type="entry name" value="F-BOX AND WD REPEAT DOMAIN CONTAINING 7"/>
    <property type="match status" value="1"/>
</dbReference>
<accession>A0A1A7BTG1</accession>
<dbReference type="PATRIC" id="fig|1747903.4.peg.285"/>
<dbReference type="OrthoDB" id="8699485at2"/>